<sequence length="339" mass="40205">MNILYINLLIILFFSFFLNILTIFDGWKSKEETTSSPIFDEELDEIKNDPNIYMNTKMKGMRGSLQKLKKLFMKVLFLGQQKRYEFTLDEGEKDYEFMEGIFIIIHCPIHNRNHSIFWYKEGILIKNDDFKQWRLSVSMEDYSLLIQPLLKIEDIGMYECRYNGSVISRAKITILDQNEAYIKGLLSYLFTVLFVTPIVIAAVIYRFFKPEIKESELEMKKKNNLTLFYEEMLLNREKKHDVALTKKMKEAVDVYKNKMVQKKMDSFCQVGLPEGEIDKDDNEIQRSMIDVLKNVTKIAEQRTHEYNEKVLTVHKSKNIRRRVNRKKDLSSNVDKAFNV</sequence>
<dbReference type="CDD" id="cd00096">
    <property type="entry name" value="Ig"/>
    <property type="match status" value="1"/>
</dbReference>
<feature type="transmembrane region" description="Helical" evidence="1">
    <location>
        <begin position="6"/>
        <end position="24"/>
    </location>
</feature>
<dbReference type="WBParaSite" id="SSTP_0000551700.1">
    <property type="protein sequence ID" value="SSTP_0000551700.1"/>
    <property type="gene ID" value="SSTP_0000551700"/>
</dbReference>
<name>A0A0K0E7P2_STRER</name>
<dbReference type="InterPro" id="IPR007110">
    <property type="entry name" value="Ig-like_dom"/>
</dbReference>
<keyword evidence="3" id="KW-1185">Reference proteome</keyword>
<evidence type="ECO:0000313" key="4">
    <source>
        <dbReference type="WBParaSite" id="SSTP_0000551700.1"/>
    </source>
</evidence>
<evidence type="ECO:0000313" key="3">
    <source>
        <dbReference type="Proteomes" id="UP000035681"/>
    </source>
</evidence>
<evidence type="ECO:0000256" key="1">
    <source>
        <dbReference type="SAM" id="Phobius"/>
    </source>
</evidence>
<evidence type="ECO:0000259" key="2">
    <source>
        <dbReference type="PROSITE" id="PS50835"/>
    </source>
</evidence>
<dbReference type="WBParaSite" id="TCONS_00001303.p1">
    <property type="protein sequence ID" value="TCONS_00001303.p1"/>
    <property type="gene ID" value="XLOC_001207"/>
</dbReference>
<protein>
    <submittedName>
        <fullName evidence="4 5">Ig-like domain-containing protein</fullName>
    </submittedName>
</protein>
<dbReference type="Gene3D" id="2.60.40.10">
    <property type="entry name" value="Immunoglobulins"/>
    <property type="match status" value="1"/>
</dbReference>
<feature type="transmembrane region" description="Helical" evidence="1">
    <location>
        <begin position="185"/>
        <end position="208"/>
    </location>
</feature>
<accession>A0A0K0E7P2</accession>
<proteinExistence type="predicted"/>
<evidence type="ECO:0000313" key="5">
    <source>
        <dbReference type="WBParaSite" id="TCONS_00001303.p1"/>
    </source>
</evidence>
<dbReference type="InterPro" id="IPR013783">
    <property type="entry name" value="Ig-like_fold"/>
</dbReference>
<keyword evidence="1" id="KW-1133">Transmembrane helix</keyword>
<organism evidence="4">
    <name type="scientific">Strongyloides stercoralis</name>
    <name type="common">Threadworm</name>
    <dbReference type="NCBI Taxonomy" id="6248"/>
    <lineage>
        <taxon>Eukaryota</taxon>
        <taxon>Metazoa</taxon>
        <taxon>Ecdysozoa</taxon>
        <taxon>Nematoda</taxon>
        <taxon>Chromadorea</taxon>
        <taxon>Rhabditida</taxon>
        <taxon>Tylenchina</taxon>
        <taxon>Panagrolaimomorpha</taxon>
        <taxon>Strongyloidoidea</taxon>
        <taxon>Strongyloididae</taxon>
        <taxon>Strongyloides</taxon>
    </lineage>
</organism>
<keyword evidence="1" id="KW-0472">Membrane</keyword>
<dbReference type="Proteomes" id="UP000035681">
    <property type="component" value="Unplaced"/>
</dbReference>
<dbReference type="PROSITE" id="PS50835">
    <property type="entry name" value="IG_LIKE"/>
    <property type="match status" value="1"/>
</dbReference>
<keyword evidence="1" id="KW-0812">Transmembrane</keyword>
<dbReference type="STRING" id="6248.A0A0K0E7P2"/>
<dbReference type="AlphaFoldDB" id="A0A0K0E7P2"/>
<reference evidence="4" key="1">
    <citation type="submission" date="2015-08" db="UniProtKB">
        <authorList>
            <consortium name="WormBaseParasite"/>
        </authorList>
    </citation>
    <scope>IDENTIFICATION</scope>
</reference>
<dbReference type="SUPFAM" id="SSF48726">
    <property type="entry name" value="Immunoglobulin"/>
    <property type="match status" value="1"/>
</dbReference>
<dbReference type="InterPro" id="IPR036179">
    <property type="entry name" value="Ig-like_dom_sf"/>
</dbReference>
<feature type="domain" description="Ig-like" evidence="2">
    <location>
        <begin position="50"/>
        <end position="173"/>
    </location>
</feature>